<dbReference type="PROSITE" id="PS00175">
    <property type="entry name" value="PG_MUTASE"/>
    <property type="match status" value="1"/>
</dbReference>
<dbReference type="PANTHER" id="PTHR46192">
    <property type="entry name" value="BROAD-RANGE ACID PHOSPHATASE DET1"/>
    <property type="match status" value="1"/>
</dbReference>
<dbReference type="CDD" id="cd07067">
    <property type="entry name" value="HP_PGM_like"/>
    <property type="match status" value="1"/>
</dbReference>
<evidence type="ECO:0000256" key="1">
    <source>
        <dbReference type="PIRSR" id="PIRSR613078-1"/>
    </source>
</evidence>
<dbReference type="GO" id="GO:0003824">
    <property type="term" value="F:catalytic activity"/>
    <property type="evidence" value="ECO:0007669"/>
    <property type="project" value="InterPro"/>
</dbReference>
<dbReference type="Pfam" id="PF00300">
    <property type="entry name" value="His_Phos_1"/>
    <property type="match status" value="1"/>
</dbReference>
<comment type="caution">
    <text evidence="3">The sequence shown here is derived from an EMBL/GenBank/DDBJ whole genome shotgun (WGS) entry which is preliminary data.</text>
</comment>
<name>A0AAV5R0Q6_PICKL</name>
<dbReference type="InterPro" id="IPR013078">
    <property type="entry name" value="His_Pase_superF_clade-1"/>
</dbReference>
<feature type="binding site" evidence="2">
    <location>
        <position position="68"/>
    </location>
    <ligand>
        <name>substrate</name>
    </ligand>
</feature>
<evidence type="ECO:0000313" key="3">
    <source>
        <dbReference type="EMBL" id="GMM45029.1"/>
    </source>
</evidence>
<dbReference type="InterPro" id="IPR029033">
    <property type="entry name" value="His_PPase_superfam"/>
</dbReference>
<protein>
    <submittedName>
        <fullName evidence="3">Acid phosphatase</fullName>
    </submittedName>
</protein>
<evidence type="ECO:0000313" key="4">
    <source>
        <dbReference type="Proteomes" id="UP001378960"/>
    </source>
</evidence>
<dbReference type="SMART" id="SM00855">
    <property type="entry name" value="PGAM"/>
    <property type="match status" value="1"/>
</dbReference>
<accession>A0AAV5R0Q6</accession>
<feature type="active site" description="Proton donor/acceptor" evidence="1">
    <location>
        <position position="99"/>
    </location>
</feature>
<dbReference type="Proteomes" id="UP001378960">
    <property type="component" value="Unassembled WGS sequence"/>
</dbReference>
<evidence type="ECO:0000256" key="2">
    <source>
        <dbReference type="PIRSR" id="PIRSR613078-2"/>
    </source>
</evidence>
<feature type="binding site" evidence="2">
    <location>
        <begin position="11"/>
        <end position="18"/>
    </location>
    <ligand>
        <name>substrate</name>
    </ligand>
</feature>
<keyword evidence="4" id="KW-1185">Reference proteome</keyword>
<feature type="active site" description="Tele-phosphohistidine intermediate" evidence="1">
    <location>
        <position position="12"/>
    </location>
</feature>
<sequence length="252" mass="29122">MGRPRLILLLRHGESESNCDKNVNRYTANHKVRLTTKGMEQAERAGNELSEMISSNENIAFYTSPYLRTRETTAGVLRGLKNTGWNGNVNIIEEPRLREQDFGNFQGSEQERRQLWTERAKYGHFFYRLPQGESAADVYDRCSSFNETLWRRINSDNCPPIVILVTHGLAARVWLQRWFRWSVELFEDLQNVNNCQWIVLRKGNCGNSGEGYILETPLRRFSGGYLLGRDGEDMKEFSYEGIPTSRSTSPLL</sequence>
<reference evidence="3 4" key="1">
    <citation type="journal article" date="2023" name="Elife">
        <title>Identification of key yeast species and microbe-microbe interactions impacting larval growth of Drosophila in the wild.</title>
        <authorList>
            <person name="Mure A."/>
            <person name="Sugiura Y."/>
            <person name="Maeda R."/>
            <person name="Honda K."/>
            <person name="Sakurai N."/>
            <person name="Takahashi Y."/>
            <person name="Watada M."/>
            <person name="Katoh T."/>
            <person name="Gotoh A."/>
            <person name="Gotoh Y."/>
            <person name="Taniguchi I."/>
            <person name="Nakamura K."/>
            <person name="Hayashi T."/>
            <person name="Katayama T."/>
            <person name="Uemura T."/>
            <person name="Hattori Y."/>
        </authorList>
    </citation>
    <scope>NUCLEOTIDE SEQUENCE [LARGE SCALE GENOMIC DNA]</scope>
    <source>
        <strain evidence="3 4">PK-24</strain>
    </source>
</reference>
<proteinExistence type="predicted"/>
<dbReference type="InterPro" id="IPR052765">
    <property type="entry name" value="PGM-Related"/>
</dbReference>
<dbReference type="AlphaFoldDB" id="A0AAV5R0Q6"/>
<organism evidence="3 4">
    <name type="scientific">Pichia kluyveri</name>
    <name type="common">Yeast</name>
    <dbReference type="NCBI Taxonomy" id="36015"/>
    <lineage>
        <taxon>Eukaryota</taxon>
        <taxon>Fungi</taxon>
        <taxon>Dikarya</taxon>
        <taxon>Ascomycota</taxon>
        <taxon>Saccharomycotina</taxon>
        <taxon>Pichiomycetes</taxon>
        <taxon>Pichiales</taxon>
        <taxon>Pichiaceae</taxon>
        <taxon>Pichia</taxon>
    </lineage>
</organism>
<dbReference type="InterPro" id="IPR001345">
    <property type="entry name" value="PG/BPGM_mutase_AS"/>
</dbReference>
<dbReference type="Gene3D" id="3.40.50.1240">
    <property type="entry name" value="Phosphoglycerate mutase-like"/>
    <property type="match status" value="1"/>
</dbReference>
<gene>
    <name evidence="3" type="ORF">DAPK24_016040</name>
</gene>
<dbReference type="SUPFAM" id="SSF53254">
    <property type="entry name" value="Phosphoglycerate mutase-like"/>
    <property type="match status" value="1"/>
</dbReference>
<dbReference type="EMBL" id="BTGB01000001">
    <property type="protein sequence ID" value="GMM45029.1"/>
    <property type="molecule type" value="Genomic_DNA"/>
</dbReference>